<dbReference type="EMBL" id="JABCKI010000606">
    <property type="protein sequence ID" value="KAG5649978.1"/>
    <property type="molecule type" value="Genomic_DNA"/>
</dbReference>
<gene>
    <name evidence="2" type="ORF">H0H81_001237</name>
</gene>
<feature type="region of interest" description="Disordered" evidence="1">
    <location>
        <begin position="207"/>
        <end position="268"/>
    </location>
</feature>
<feature type="compositionally biased region" description="Low complexity" evidence="1">
    <location>
        <begin position="760"/>
        <end position="775"/>
    </location>
</feature>
<feature type="region of interest" description="Disordered" evidence="1">
    <location>
        <begin position="1187"/>
        <end position="1206"/>
    </location>
</feature>
<feature type="compositionally biased region" description="Polar residues" evidence="1">
    <location>
        <begin position="814"/>
        <end position="825"/>
    </location>
</feature>
<protein>
    <submittedName>
        <fullName evidence="2">Uncharacterized protein</fullName>
    </submittedName>
</protein>
<feature type="region of interest" description="Disordered" evidence="1">
    <location>
        <begin position="789"/>
        <end position="827"/>
    </location>
</feature>
<feature type="compositionally biased region" description="Polar residues" evidence="1">
    <location>
        <begin position="570"/>
        <end position="587"/>
    </location>
</feature>
<feature type="region of interest" description="Disordered" evidence="1">
    <location>
        <begin position="481"/>
        <end position="512"/>
    </location>
</feature>
<evidence type="ECO:0000313" key="2">
    <source>
        <dbReference type="EMBL" id="KAG5649978.1"/>
    </source>
</evidence>
<feature type="region of interest" description="Disordered" evidence="1">
    <location>
        <begin position="1235"/>
        <end position="1278"/>
    </location>
</feature>
<feature type="compositionally biased region" description="Low complexity" evidence="1">
    <location>
        <begin position="57"/>
        <end position="86"/>
    </location>
</feature>
<feature type="region of interest" description="Disordered" evidence="1">
    <location>
        <begin position="556"/>
        <end position="601"/>
    </location>
</feature>
<feature type="compositionally biased region" description="Low complexity" evidence="1">
    <location>
        <begin position="922"/>
        <end position="935"/>
    </location>
</feature>
<feature type="compositionally biased region" description="Low complexity" evidence="1">
    <location>
        <begin position="789"/>
        <end position="804"/>
    </location>
</feature>
<name>A0A9P7KGW4_9AGAR</name>
<reference evidence="2" key="1">
    <citation type="submission" date="2021-02" db="EMBL/GenBank/DDBJ databases">
        <authorList>
            <person name="Nieuwenhuis M."/>
            <person name="Van De Peppel L.J.J."/>
        </authorList>
    </citation>
    <scope>NUCLEOTIDE SEQUENCE</scope>
    <source>
        <strain evidence="2">D49</strain>
    </source>
</reference>
<feature type="compositionally biased region" description="Basic and acidic residues" evidence="1">
    <location>
        <begin position="1187"/>
        <end position="1197"/>
    </location>
</feature>
<feature type="region of interest" description="Disordered" evidence="1">
    <location>
        <begin position="868"/>
        <end position="887"/>
    </location>
</feature>
<feature type="region of interest" description="Disordered" evidence="1">
    <location>
        <begin position="738"/>
        <end position="777"/>
    </location>
</feature>
<comment type="caution">
    <text evidence="2">The sequence shown here is derived from an EMBL/GenBank/DDBJ whole genome shotgun (WGS) entry which is preliminary data.</text>
</comment>
<feature type="compositionally biased region" description="Basic and acidic residues" evidence="1">
    <location>
        <begin position="871"/>
        <end position="887"/>
    </location>
</feature>
<feature type="compositionally biased region" description="Polar residues" evidence="1">
    <location>
        <begin position="679"/>
        <end position="704"/>
    </location>
</feature>
<evidence type="ECO:0000313" key="3">
    <source>
        <dbReference type="Proteomes" id="UP000717328"/>
    </source>
</evidence>
<proteinExistence type="predicted"/>
<accession>A0A9P7KGW4</accession>
<feature type="region of interest" description="Disordered" evidence="1">
    <location>
        <begin position="918"/>
        <end position="971"/>
    </location>
</feature>
<feature type="region of interest" description="Disordered" evidence="1">
    <location>
        <begin position="679"/>
        <end position="715"/>
    </location>
</feature>
<reference evidence="2" key="2">
    <citation type="submission" date="2021-10" db="EMBL/GenBank/DDBJ databases">
        <title>Phylogenomics reveals ancestral predisposition of the termite-cultivated fungus Termitomyces towards a domesticated lifestyle.</title>
        <authorList>
            <person name="Auxier B."/>
            <person name="Grum-Grzhimaylo A."/>
            <person name="Cardenas M.E."/>
            <person name="Lodge J.D."/>
            <person name="Laessoe T."/>
            <person name="Pedersen O."/>
            <person name="Smith M.E."/>
            <person name="Kuyper T.W."/>
            <person name="Franco-Molano E.A."/>
            <person name="Baroni T.J."/>
            <person name="Aanen D.K."/>
        </authorList>
    </citation>
    <scope>NUCLEOTIDE SEQUENCE</scope>
    <source>
        <strain evidence="2">D49</strain>
    </source>
</reference>
<feature type="region of interest" description="Disordered" evidence="1">
    <location>
        <begin position="997"/>
        <end position="1042"/>
    </location>
</feature>
<keyword evidence="3" id="KW-1185">Reference proteome</keyword>
<feature type="region of interest" description="Disordered" evidence="1">
    <location>
        <begin position="22"/>
        <end position="101"/>
    </location>
</feature>
<dbReference type="OrthoDB" id="8062037at2759"/>
<organism evidence="2 3">
    <name type="scientific">Sphagnurus paluster</name>
    <dbReference type="NCBI Taxonomy" id="117069"/>
    <lineage>
        <taxon>Eukaryota</taxon>
        <taxon>Fungi</taxon>
        <taxon>Dikarya</taxon>
        <taxon>Basidiomycota</taxon>
        <taxon>Agaricomycotina</taxon>
        <taxon>Agaricomycetes</taxon>
        <taxon>Agaricomycetidae</taxon>
        <taxon>Agaricales</taxon>
        <taxon>Tricholomatineae</taxon>
        <taxon>Lyophyllaceae</taxon>
        <taxon>Sphagnurus</taxon>
    </lineage>
</organism>
<feature type="compositionally biased region" description="Polar residues" evidence="1">
    <location>
        <begin position="419"/>
        <end position="454"/>
    </location>
</feature>
<sequence length="1484" mass="163993">MSSHCPPLLHLELPPNTTSFKRSFDQFGFDLDSPLGGSNAPGGSSSDGNDRNKRARSASSSSDDNTSIGSSQLSSLASGSGSTSYSSHEHTASQSAAGATRQIATPIPLNITRSSFDPPRLPTPEIQDIDMADYSLLGVEADNVEEAVVSLPSQADETYRISLERFNAFDTQISALRRSRSPSLPRSSTPPPVLPPLELLGEEAPINTNSFLHPPTRPSPPLPNSLYTFGPSRSHRPHSNTTSRDEARQGNFRRMPHETHTLGESSTTTRRAYSIMHHTFDGCSDAPLSHTIGFSQQTDEIWNRISQEARSSTLPVWPSYWPGRGHLDDDEESGEVSGARTHPAITRNDSPIPVIEELRSPSPLFDDLEEPRPPTHRVTRTIPPTLPPIQGHSETLDPLRTFSFDISRPDPSVRPTPQPNSGRISTSREPPSLRTENWTTSNLTARPPNADSTVQSHAFPSLFSRDLAGWMSDDSNGLSTDLFTPSSGGDASETYRSAEEPSTGAPFTTSSSSIDSYAASRLEALHGIGEALEDIGRVLQEREISLRPFLNNAAPASVTSRTGLAHSSLRGGSSESQTDWRSLSASASGEEPSTVPRRLRLSVPLPAPLEEHMRPWLTERRSRGESPPPVIERPRSITDIYARYTPAIRRAPSPELRPTTTDTNNEMADMLSWFSSAPSSQTERILSQHAQQTAAESPTLSWPGNTLEHPELETDPYPGYMALRVGRPADIRVNDRTAIAPTSSLTRHEGPQNDTGSLGSHVDSTTPSDSVSSTSANPVYYRTRPYVSHSTTHSHTHTLTQSYSLVGNRPGVRTSITSRSESASDAQRRNARLGLMQMQRQATTRQQPANAPLNTRRGHASAWIDVTSTSRQREREQDQHWEREMARERELSRERVARETRLLAQRENAFFSMYEDLDRGRSPVSSASARRPVPSLRERTSPTRFAYGEAPDSTSGRRRRGALYPIPPAERDTFRGYLPVPSIPSPVLSGVLDLITPSEPEQPAEHSAPVPRPSSPRRPRRSPERRTTRDLNPASFAPGPFRNTIQRFYEANLAREARLANSQSQAQSRYQSFLPPLPFEDEATPITERTHNRVDANTQPILGRYNSEAEEPSRRPLPRIPTFPEDRMDRWFADIDSPPERPAHSHRNTWATTTTVPARPPINENDTNTTMHPELHDFLSRRPRIEASRLEAPDRPRQSGATRGDEEGFTQALETLRHDGLSISRSQDLINRFHRERRQDSRSSTAAASPWGIIEQGTTARRATETAPPPSTSLPRGVRRRRTVDVDDFLGIMEPGILDSEDDSDSEGAAALIRGRENDRLRLLRSARRRPTPHMPPVFPSGVHEFMRVGGVRRGRALGDYMVPQRDEDFDESYESLLSLAASLGDVKPRCTPDSVIAGMDTGLYKDWKTTGCDHRCPICLDDYKPEDCLLKLPDCLGLYSTTPSNGSKALPHVPSAASRSVAALRLSADEGLRIPRSLVRAAG</sequence>
<evidence type="ECO:0000256" key="1">
    <source>
        <dbReference type="SAM" id="MobiDB-lite"/>
    </source>
</evidence>
<feature type="region of interest" description="Disordered" evidence="1">
    <location>
        <begin position="328"/>
        <end position="347"/>
    </location>
</feature>
<dbReference type="Proteomes" id="UP000717328">
    <property type="component" value="Unassembled WGS sequence"/>
</dbReference>
<feature type="region of interest" description="Disordered" evidence="1">
    <location>
        <begin position="363"/>
        <end position="454"/>
    </location>
</feature>
<feature type="region of interest" description="Disordered" evidence="1">
    <location>
        <begin position="1137"/>
        <end position="1172"/>
    </location>
</feature>